<accession>A0A0B2VHB0</accession>
<dbReference type="OrthoDB" id="10248777at2759"/>
<dbReference type="Gene3D" id="2.70.50.40">
    <property type="entry name" value="GMP phosphodiesterase, delta subunit"/>
    <property type="match status" value="1"/>
</dbReference>
<evidence type="ECO:0000313" key="3">
    <source>
        <dbReference type="EMBL" id="KHN80345.1"/>
    </source>
</evidence>
<keyword evidence="4" id="KW-1185">Reference proteome</keyword>
<dbReference type="EMBL" id="JPKZ01001748">
    <property type="protein sequence ID" value="KHN80345.1"/>
    <property type="molecule type" value="Genomic_DNA"/>
</dbReference>
<dbReference type="InterPro" id="IPR014756">
    <property type="entry name" value="Ig_E-set"/>
</dbReference>
<name>A0A0B2VHB0_TOXCA</name>
<dbReference type="Proteomes" id="UP000031036">
    <property type="component" value="Unassembled WGS sequence"/>
</dbReference>
<sequence>MAKNDVRLIDKDVAVDLTESVASGFYRDDANAISDLSRLLYQKPLLASSSSAPSFAALTGNECRSWDDMTRAEKIMGGFKLNWMNLRDAESGKVLWQSTEDLAEPSKEHEARVPKNILKCRTISREINFTSNEKIEKFRLEQRVFLKDNVIEEWFFDFGFVIPQSTNTWQNLIEAAPESQMLPASLLSGNVVIETSFYDDDLLVSTSRVRVYYV</sequence>
<evidence type="ECO:0000256" key="1">
    <source>
        <dbReference type="ARBA" id="ARBA00008102"/>
    </source>
</evidence>
<evidence type="ECO:0000313" key="4">
    <source>
        <dbReference type="Proteomes" id="UP000031036"/>
    </source>
</evidence>
<dbReference type="InterPro" id="IPR008015">
    <property type="entry name" value="PDED_dom"/>
</dbReference>
<dbReference type="PANTHER" id="PTHR12976">
    <property type="entry name" value="RETINAL ROD RHODOPSIN-SENSITIVE CGMP 3',5'-CYCLIC PHOSPHODIESTERASE DELTA-SUBUNIT"/>
    <property type="match status" value="1"/>
</dbReference>
<evidence type="ECO:0000259" key="2">
    <source>
        <dbReference type="Pfam" id="PF05351"/>
    </source>
</evidence>
<feature type="domain" description="GMP phosphodiesterase delta subunit" evidence="2">
    <location>
        <begin position="73"/>
        <end position="213"/>
    </location>
</feature>
<protein>
    <submittedName>
        <fullName evidence="3">Phosphodiesterase delta-like protein</fullName>
    </submittedName>
</protein>
<dbReference type="GO" id="GO:0005737">
    <property type="term" value="C:cytoplasm"/>
    <property type="evidence" value="ECO:0007669"/>
    <property type="project" value="TreeGrafter"/>
</dbReference>
<dbReference type="SUPFAM" id="SSF81296">
    <property type="entry name" value="E set domains"/>
    <property type="match status" value="1"/>
</dbReference>
<dbReference type="InterPro" id="IPR037036">
    <property type="entry name" value="PDED_dom_sf"/>
</dbReference>
<proteinExistence type="inferred from homology"/>
<reference evidence="3 4" key="1">
    <citation type="submission" date="2014-11" db="EMBL/GenBank/DDBJ databases">
        <title>Genetic blueprint of the zoonotic pathogen Toxocara canis.</title>
        <authorList>
            <person name="Zhu X.-Q."/>
            <person name="Korhonen P.K."/>
            <person name="Cai H."/>
            <person name="Young N.D."/>
            <person name="Nejsum P."/>
            <person name="von Samson-Himmelstjerna G."/>
            <person name="Boag P.R."/>
            <person name="Tan P."/>
            <person name="Li Q."/>
            <person name="Min J."/>
            <person name="Yang Y."/>
            <person name="Wang X."/>
            <person name="Fang X."/>
            <person name="Hall R.S."/>
            <person name="Hofmann A."/>
            <person name="Sternberg P.W."/>
            <person name="Jex A.R."/>
            <person name="Gasser R.B."/>
        </authorList>
    </citation>
    <scope>NUCLEOTIDE SEQUENCE [LARGE SCALE GENOMIC DNA]</scope>
    <source>
        <strain evidence="3">PN_DK_2014</strain>
    </source>
</reference>
<comment type="similarity">
    <text evidence="1">Belongs to the PDE6D/unc-119 family.</text>
</comment>
<dbReference type="OMA" id="STNTWQN"/>
<gene>
    <name evidence="3" type="primary">pdl-1</name>
    <name evidence="3" type="ORF">Tcan_06505</name>
</gene>
<dbReference type="Pfam" id="PF05351">
    <property type="entry name" value="GMP_PDE_delta"/>
    <property type="match status" value="1"/>
</dbReference>
<dbReference type="STRING" id="6265.A0A0B2VHB0"/>
<dbReference type="AlphaFoldDB" id="A0A0B2VHB0"/>
<organism evidence="3 4">
    <name type="scientific">Toxocara canis</name>
    <name type="common">Canine roundworm</name>
    <dbReference type="NCBI Taxonomy" id="6265"/>
    <lineage>
        <taxon>Eukaryota</taxon>
        <taxon>Metazoa</taxon>
        <taxon>Ecdysozoa</taxon>
        <taxon>Nematoda</taxon>
        <taxon>Chromadorea</taxon>
        <taxon>Rhabditida</taxon>
        <taxon>Spirurina</taxon>
        <taxon>Ascaridomorpha</taxon>
        <taxon>Ascaridoidea</taxon>
        <taxon>Toxocaridae</taxon>
        <taxon>Toxocara</taxon>
    </lineage>
</organism>
<dbReference type="PANTHER" id="PTHR12976:SF0">
    <property type="entry name" value="RETINAL ROD RHODOPSIN-SENSITIVE CGMP 3',5'-CYCLIC PHOSPHODIESTERASE SUBUNIT DELTA"/>
    <property type="match status" value="1"/>
</dbReference>
<comment type="caution">
    <text evidence="3">The sequence shown here is derived from an EMBL/GenBank/DDBJ whole genome shotgun (WGS) entry which is preliminary data.</text>
</comment>